<dbReference type="GeneID" id="37077564"/>
<evidence type="ECO:0000313" key="2">
    <source>
        <dbReference type="Proteomes" id="UP000248349"/>
    </source>
</evidence>
<protein>
    <submittedName>
        <fullName evidence="1">Uncharacterized protein</fullName>
    </submittedName>
</protein>
<dbReference type="RefSeq" id="XP_025432610.1">
    <property type="nucleotide sequence ID" value="XM_025576335.1"/>
</dbReference>
<dbReference type="AlphaFoldDB" id="A0A319A3A4"/>
<name>A0A319A3A4_9EURO</name>
<sequence>MSKTPMSMGHIKAQQHRSSISLHEPLSFKALTSPRGLGWPPLTAKFLVWIHSLGIIEAVHHEKAIYQDQWPGKDKLLRSKSSMCLKPMKILEPRHTRFGGKSEARLLQTSVGPSSDLHHCQSEGVDKRLYRAESEQHRQGQGKSMTIIVAQLEDKVLKNRPR</sequence>
<dbReference type="EMBL" id="KZ821227">
    <property type="protein sequence ID" value="PYH46628.1"/>
    <property type="molecule type" value="Genomic_DNA"/>
</dbReference>
<organism evidence="1 2">
    <name type="scientific">Aspergillus saccharolyticus JOP 1030-1</name>
    <dbReference type="NCBI Taxonomy" id="1450539"/>
    <lineage>
        <taxon>Eukaryota</taxon>
        <taxon>Fungi</taxon>
        <taxon>Dikarya</taxon>
        <taxon>Ascomycota</taxon>
        <taxon>Pezizomycotina</taxon>
        <taxon>Eurotiomycetes</taxon>
        <taxon>Eurotiomycetidae</taxon>
        <taxon>Eurotiales</taxon>
        <taxon>Aspergillaceae</taxon>
        <taxon>Aspergillus</taxon>
        <taxon>Aspergillus subgen. Circumdati</taxon>
    </lineage>
</organism>
<evidence type="ECO:0000313" key="1">
    <source>
        <dbReference type="EMBL" id="PYH46628.1"/>
    </source>
</evidence>
<keyword evidence="2" id="KW-1185">Reference proteome</keyword>
<accession>A0A319A3A4</accession>
<gene>
    <name evidence="1" type="ORF">BP01DRAFT_364790</name>
</gene>
<dbReference type="Proteomes" id="UP000248349">
    <property type="component" value="Unassembled WGS sequence"/>
</dbReference>
<reference evidence="1 2" key="1">
    <citation type="submission" date="2016-12" db="EMBL/GenBank/DDBJ databases">
        <title>The genomes of Aspergillus section Nigri reveals drivers in fungal speciation.</title>
        <authorList>
            <consortium name="DOE Joint Genome Institute"/>
            <person name="Vesth T.C."/>
            <person name="Nybo J."/>
            <person name="Theobald S."/>
            <person name="Brandl J."/>
            <person name="Frisvad J.C."/>
            <person name="Nielsen K.F."/>
            <person name="Lyhne E.K."/>
            <person name="Kogle M.E."/>
            <person name="Kuo A."/>
            <person name="Riley R."/>
            <person name="Clum A."/>
            <person name="Nolan M."/>
            <person name="Lipzen A."/>
            <person name="Salamov A."/>
            <person name="Henrissat B."/>
            <person name="Wiebenga A."/>
            <person name="De Vries R.P."/>
            <person name="Grigoriev I.V."/>
            <person name="Mortensen U.H."/>
            <person name="Andersen M.R."/>
            <person name="Baker S.E."/>
        </authorList>
    </citation>
    <scope>NUCLEOTIDE SEQUENCE [LARGE SCALE GENOMIC DNA]</scope>
    <source>
        <strain evidence="1 2">JOP 1030-1</strain>
    </source>
</reference>
<proteinExistence type="predicted"/>